<dbReference type="SUPFAM" id="SSF47095">
    <property type="entry name" value="HMG-box"/>
    <property type="match status" value="1"/>
</dbReference>
<organism evidence="4">
    <name type="scientific">Amphora coffeiformis</name>
    <dbReference type="NCBI Taxonomy" id="265554"/>
    <lineage>
        <taxon>Eukaryota</taxon>
        <taxon>Sar</taxon>
        <taxon>Stramenopiles</taxon>
        <taxon>Ochrophyta</taxon>
        <taxon>Bacillariophyta</taxon>
        <taxon>Bacillariophyceae</taxon>
        <taxon>Bacillariophycidae</taxon>
        <taxon>Thalassiophysales</taxon>
        <taxon>Catenulaceae</taxon>
        <taxon>Amphora</taxon>
    </lineage>
</organism>
<evidence type="ECO:0000313" key="4">
    <source>
        <dbReference type="EMBL" id="CAE0402212.1"/>
    </source>
</evidence>
<keyword evidence="1" id="KW-0238">DNA-binding</keyword>
<sequence>MKMDSVAIRKNEEDLCKQFDRSISPVEDVSFDSREPNGTIVQEAVAQKPFAPPVSTIRPSCHPRCTRFITALYRSTQTRRTLFSSKWNVKTSSPDWKKKNRYPPEDVPYELAKAWKSMKKWEKGVYVRLARMEQRMYNKELKEWKKRRRRADIPVLNLPPVHQRQNDGTKLETSLHLGGHSRHEA</sequence>
<dbReference type="InterPro" id="IPR009071">
    <property type="entry name" value="HMG_box_dom"/>
</dbReference>
<dbReference type="PROSITE" id="PS50118">
    <property type="entry name" value="HMG_BOX_2"/>
    <property type="match status" value="1"/>
</dbReference>
<dbReference type="GO" id="GO:0005634">
    <property type="term" value="C:nucleus"/>
    <property type="evidence" value="ECO:0007669"/>
    <property type="project" value="UniProtKB-UniRule"/>
</dbReference>
<evidence type="ECO:0000259" key="3">
    <source>
        <dbReference type="PROSITE" id="PS50118"/>
    </source>
</evidence>
<feature type="region of interest" description="Disordered" evidence="2">
    <location>
        <begin position="159"/>
        <end position="185"/>
    </location>
</feature>
<protein>
    <recommendedName>
        <fullName evidence="3">HMG box domain-containing protein</fullName>
    </recommendedName>
</protein>
<name>A0A7S3KVV2_9STRA</name>
<dbReference type="EMBL" id="HBIM01000587">
    <property type="protein sequence ID" value="CAE0402212.1"/>
    <property type="molecule type" value="Transcribed_RNA"/>
</dbReference>
<proteinExistence type="predicted"/>
<dbReference type="InterPro" id="IPR036910">
    <property type="entry name" value="HMG_box_dom_sf"/>
</dbReference>
<feature type="domain" description="HMG box" evidence="3">
    <location>
        <begin position="63"/>
        <end position="145"/>
    </location>
</feature>
<dbReference type="GO" id="GO:0003677">
    <property type="term" value="F:DNA binding"/>
    <property type="evidence" value="ECO:0007669"/>
    <property type="project" value="UniProtKB-UniRule"/>
</dbReference>
<feature type="DNA-binding region" description="HMG box" evidence="1">
    <location>
        <begin position="63"/>
        <end position="145"/>
    </location>
</feature>
<keyword evidence="1" id="KW-0539">Nucleus</keyword>
<reference evidence="4" key="1">
    <citation type="submission" date="2021-01" db="EMBL/GenBank/DDBJ databases">
        <authorList>
            <person name="Corre E."/>
            <person name="Pelletier E."/>
            <person name="Niang G."/>
            <person name="Scheremetjew M."/>
            <person name="Finn R."/>
            <person name="Kale V."/>
            <person name="Holt S."/>
            <person name="Cochrane G."/>
            <person name="Meng A."/>
            <person name="Brown T."/>
            <person name="Cohen L."/>
        </authorList>
    </citation>
    <scope>NUCLEOTIDE SEQUENCE</scope>
    <source>
        <strain evidence="4">CCMP127</strain>
    </source>
</reference>
<dbReference type="AlphaFoldDB" id="A0A7S3KVV2"/>
<evidence type="ECO:0000256" key="1">
    <source>
        <dbReference type="PROSITE-ProRule" id="PRU00267"/>
    </source>
</evidence>
<dbReference type="Gene3D" id="1.10.30.10">
    <property type="entry name" value="High mobility group box domain"/>
    <property type="match status" value="1"/>
</dbReference>
<accession>A0A7S3KVV2</accession>
<gene>
    <name evidence="4" type="ORF">ACOF00016_LOCUS507</name>
</gene>
<evidence type="ECO:0000256" key="2">
    <source>
        <dbReference type="SAM" id="MobiDB-lite"/>
    </source>
</evidence>